<evidence type="ECO:0008006" key="3">
    <source>
        <dbReference type="Google" id="ProtNLM"/>
    </source>
</evidence>
<feature type="region of interest" description="Disordered" evidence="1">
    <location>
        <begin position="30"/>
        <end position="60"/>
    </location>
</feature>
<sequence length="235" mass="25883">MENYCKLFLFPILIFQILFGCAEPSGGSGGSTSGNYSSTSNNDSSSNNNSKNDNSSEDSSKKLQAISQDIKIYFNEKAQIRLTVKTIYYQSNKYIITQNPKNGYLSGTAPNLKYTPHSGFVGKDQFLFMVTQRTWPSEESKYVTRESNSAVIKINIVPHDTAPVAQALASGGHSITISWQNIYGATSNKIYRENSSGGTFQTVLKAGTTGSSFKDSGLNPTTKYHYRISIDKNKK</sequence>
<dbReference type="CDD" id="cd00063">
    <property type="entry name" value="FN3"/>
    <property type="match status" value="1"/>
</dbReference>
<protein>
    <recommendedName>
        <fullName evidence="3">Fibronectin type-III domain-containing protein</fullName>
    </recommendedName>
</protein>
<dbReference type="EMBL" id="UINC01011370">
    <property type="protein sequence ID" value="SVA50213.1"/>
    <property type="molecule type" value="Genomic_DNA"/>
</dbReference>
<accession>A0A381WE54</accession>
<dbReference type="Gene3D" id="2.60.40.3440">
    <property type="match status" value="1"/>
</dbReference>
<evidence type="ECO:0000256" key="1">
    <source>
        <dbReference type="SAM" id="MobiDB-lite"/>
    </source>
</evidence>
<proteinExistence type="predicted"/>
<gene>
    <name evidence="2" type="ORF">METZ01_LOCUS103067</name>
</gene>
<dbReference type="InterPro" id="IPR003961">
    <property type="entry name" value="FN3_dom"/>
</dbReference>
<dbReference type="Gene3D" id="2.60.40.10">
    <property type="entry name" value="Immunoglobulins"/>
    <property type="match status" value="1"/>
</dbReference>
<feature type="compositionally biased region" description="Low complexity" evidence="1">
    <location>
        <begin position="33"/>
        <end position="53"/>
    </location>
</feature>
<dbReference type="PROSITE" id="PS51257">
    <property type="entry name" value="PROKAR_LIPOPROTEIN"/>
    <property type="match status" value="1"/>
</dbReference>
<dbReference type="InterPro" id="IPR013783">
    <property type="entry name" value="Ig-like_fold"/>
</dbReference>
<dbReference type="AlphaFoldDB" id="A0A381WE54"/>
<evidence type="ECO:0000313" key="2">
    <source>
        <dbReference type="EMBL" id="SVA50213.1"/>
    </source>
</evidence>
<dbReference type="InterPro" id="IPR036116">
    <property type="entry name" value="FN3_sf"/>
</dbReference>
<organism evidence="2">
    <name type="scientific">marine metagenome</name>
    <dbReference type="NCBI Taxonomy" id="408172"/>
    <lineage>
        <taxon>unclassified sequences</taxon>
        <taxon>metagenomes</taxon>
        <taxon>ecological metagenomes</taxon>
    </lineage>
</organism>
<reference evidence="2" key="1">
    <citation type="submission" date="2018-05" db="EMBL/GenBank/DDBJ databases">
        <authorList>
            <person name="Lanie J.A."/>
            <person name="Ng W.-L."/>
            <person name="Kazmierczak K.M."/>
            <person name="Andrzejewski T.M."/>
            <person name="Davidsen T.M."/>
            <person name="Wayne K.J."/>
            <person name="Tettelin H."/>
            <person name="Glass J.I."/>
            <person name="Rusch D."/>
            <person name="Podicherti R."/>
            <person name="Tsui H.-C.T."/>
            <person name="Winkler M.E."/>
        </authorList>
    </citation>
    <scope>NUCLEOTIDE SEQUENCE</scope>
</reference>
<name>A0A381WE54_9ZZZZ</name>
<dbReference type="SUPFAM" id="SSF49265">
    <property type="entry name" value="Fibronectin type III"/>
    <property type="match status" value="1"/>
</dbReference>